<evidence type="ECO:0000256" key="8">
    <source>
        <dbReference type="ARBA" id="ARBA00022909"/>
    </source>
</evidence>
<feature type="domain" description="7,8-dihydro-6-hydroxymethylpterin-pyrophosphokinase" evidence="9">
    <location>
        <begin position="96"/>
        <end position="107"/>
    </location>
</feature>
<reference evidence="10 11" key="1">
    <citation type="submission" date="2023-07" db="EMBL/GenBank/DDBJ databases">
        <title>Genomic Encyclopedia of Type Strains, Phase IV (KMG-IV): sequencing the most valuable type-strain genomes for metagenomic binning, comparative biology and taxonomic classification.</title>
        <authorList>
            <person name="Goeker M."/>
        </authorList>
    </citation>
    <scope>NUCLEOTIDE SEQUENCE [LARGE SCALE GENOMIC DNA]</scope>
    <source>
        <strain evidence="10 11">DSM 9768</strain>
    </source>
</reference>
<keyword evidence="6" id="KW-0418">Kinase</keyword>
<dbReference type="GO" id="GO:0003848">
    <property type="term" value="F:2-amino-4-hydroxy-6-hydroxymethyldihydropteridine diphosphokinase activity"/>
    <property type="evidence" value="ECO:0007669"/>
    <property type="project" value="UniProtKB-EC"/>
</dbReference>
<dbReference type="SUPFAM" id="SSF55083">
    <property type="entry name" value="6-hydroxymethyl-7,8-dihydropterin pyrophosphokinase, HPPK"/>
    <property type="match status" value="1"/>
</dbReference>
<evidence type="ECO:0000256" key="1">
    <source>
        <dbReference type="ARBA" id="ARBA00000198"/>
    </source>
</evidence>
<name>A0ABU0A463_9BACI</name>
<comment type="catalytic activity">
    <reaction evidence="1">
        <text>6-hydroxymethyl-7,8-dihydropterin + ATP = (7,8-dihydropterin-6-yl)methyl diphosphate + AMP + H(+)</text>
        <dbReference type="Rhea" id="RHEA:11412"/>
        <dbReference type="ChEBI" id="CHEBI:15378"/>
        <dbReference type="ChEBI" id="CHEBI:30616"/>
        <dbReference type="ChEBI" id="CHEBI:44841"/>
        <dbReference type="ChEBI" id="CHEBI:72950"/>
        <dbReference type="ChEBI" id="CHEBI:456215"/>
        <dbReference type="EC" id="2.7.6.3"/>
    </reaction>
</comment>
<dbReference type="Proteomes" id="UP001230005">
    <property type="component" value="Unassembled WGS sequence"/>
</dbReference>
<dbReference type="Gene3D" id="3.30.70.560">
    <property type="entry name" value="7,8-Dihydro-6-hydroxymethylpterin-pyrophosphokinase HPPK"/>
    <property type="match status" value="1"/>
</dbReference>
<comment type="pathway">
    <text evidence="2">Cofactor biosynthesis; tetrahydrofolate biosynthesis; 2-amino-4-hydroxy-6-hydroxymethyl-7,8-dihydropteridine diphosphate from 7,8-dihydroneopterin triphosphate: step 4/4.</text>
</comment>
<dbReference type="EMBL" id="JAUSUG010000036">
    <property type="protein sequence ID" value="MDQ0257889.1"/>
    <property type="molecule type" value="Genomic_DNA"/>
</dbReference>
<dbReference type="PROSITE" id="PS00794">
    <property type="entry name" value="HPPK"/>
    <property type="match status" value="1"/>
</dbReference>
<evidence type="ECO:0000313" key="11">
    <source>
        <dbReference type="Proteomes" id="UP001230005"/>
    </source>
</evidence>
<dbReference type="PANTHER" id="PTHR43071">
    <property type="entry name" value="2-AMINO-4-HYDROXY-6-HYDROXYMETHYLDIHYDROPTERIDINE PYROPHOSPHOKINASE"/>
    <property type="match status" value="1"/>
</dbReference>
<accession>A0ABU0A463</accession>
<evidence type="ECO:0000256" key="2">
    <source>
        <dbReference type="ARBA" id="ARBA00005051"/>
    </source>
</evidence>
<proteinExistence type="predicted"/>
<dbReference type="CDD" id="cd00483">
    <property type="entry name" value="HPPK"/>
    <property type="match status" value="1"/>
</dbReference>
<organism evidence="10 11">
    <name type="scientific">Evansella vedderi</name>
    <dbReference type="NCBI Taxonomy" id="38282"/>
    <lineage>
        <taxon>Bacteria</taxon>
        <taxon>Bacillati</taxon>
        <taxon>Bacillota</taxon>
        <taxon>Bacilli</taxon>
        <taxon>Bacillales</taxon>
        <taxon>Bacillaceae</taxon>
        <taxon>Evansella</taxon>
    </lineage>
</organism>
<sequence>MDKVLKKRVNEVYISLGSNMEDREGNLYTALEQLKRESQIQVMKVSSIYETAPVGYTDQSSFLNLVIKLETTFSPLELLDKLQEIEQFGGRKRVIRWGPRTIDLDILLFNHENINLEQLHVPHPRMFERGFVLIPFREIAPNYTFNDGTTIEQYIDQLTDKEGVQKWKSSSGEDASGHSEN</sequence>
<dbReference type="EC" id="2.7.6.3" evidence="3"/>
<dbReference type="InterPro" id="IPR035907">
    <property type="entry name" value="Hppk_sf"/>
</dbReference>
<evidence type="ECO:0000313" key="10">
    <source>
        <dbReference type="EMBL" id="MDQ0257889.1"/>
    </source>
</evidence>
<protein>
    <recommendedName>
        <fullName evidence="3">2-amino-4-hydroxy-6-hydroxymethyldihydropteridine diphosphokinase</fullName>
        <ecNumber evidence="3">2.7.6.3</ecNumber>
    </recommendedName>
</protein>
<keyword evidence="5" id="KW-0547">Nucleotide-binding</keyword>
<evidence type="ECO:0000256" key="3">
    <source>
        <dbReference type="ARBA" id="ARBA00013253"/>
    </source>
</evidence>
<keyword evidence="11" id="KW-1185">Reference proteome</keyword>
<keyword evidence="7" id="KW-0067">ATP-binding</keyword>
<gene>
    <name evidence="10" type="ORF">J2S74_005352</name>
</gene>
<evidence type="ECO:0000259" key="9">
    <source>
        <dbReference type="PROSITE" id="PS00794"/>
    </source>
</evidence>
<dbReference type="InterPro" id="IPR000550">
    <property type="entry name" value="Hppk"/>
</dbReference>
<dbReference type="RefSeq" id="WP_307332324.1">
    <property type="nucleotide sequence ID" value="NZ_JAUSUG010000036.1"/>
</dbReference>
<evidence type="ECO:0000256" key="5">
    <source>
        <dbReference type="ARBA" id="ARBA00022741"/>
    </source>
</evidence>
<dbReference type="Pfam" id="PF01288">
    <property type="entry name" value="HPPK"/>
    <property type="match status" value="1"/>
</dbReference>
<keyword evidence="4 10" id="KW-0808">Transferase</keyword>
<dbReference type="PANTHER" id="PTHR43071:SF1">
    <property type="entry name" value="2-AMINO-4-HYDROXY-6-HYDROXYMETHYLDIHYDROPTERIDINE PYROPHOSPHOKINASE"/>
    <property type="match status" value="1"/>
</dbReference>
<evidence type="ECO:0000256" key="6">
    <source>
        <dbReference type="ARBA" id="ARBA00022777"/>
    </source>
</evidence>
<dbReference type="NCBIfam" id="TIGR01498">
    <property type="entry name" value="folK"/>
    <property type="match status" value="1"/>
</dbReference>
<comment type="caution">
    <text evidence="10">The sequence shown here is derived from an EMBL/GenBank/DDBJ whole genome shotgun (WGS) entry which is preliminary data.</text>
</comment>
<evidence type="ECO:0000256" key="7">
    <source>
        <dbReference type="ARBA" id="ARBA00022840"/>
    </source>
</evidence>
<evidence type="ECO:0000256" key="4">
    <source>
        <dbReference type="ARBA" id="ARBA00022679"/>
    </source>
</evidence>
<keyword evidence="8" id="KW-0289">Folate biosynthesis</keyword>